<feature type="region of interest" description="Disordered" evidence="12">
    <location>
        <begin position="1872"/>
        <end position="2026"/>
    </location>
</feature>
<dbReference type="Pfam" id="PF00858">
    <property type="entry name" value="ASC"/>
    <property type="match status" value="1"/>
</dbReference>
<feature type="transmembrane region" description="Helical" evidence="13">
    <location>
        <begin position="2887"/>
        <end position="2908"/>
    </location>
</feature>
<keyword evidence="6" id="KW-0915">Sodium</keyword>
<feature type="compositionally biased region" description="Polar residues" evidence="12">
    <location>
        <begin position="1986"/>
        <end position="1997"/>
    </location>
</feature>
<dbReference type="Gene3D" id="1.10.287.770">
    <property type="entry name" value="YojJ-like"/>
    <property type="match status" value="1"/>
</dbReference>
<dbReference type="PANTHER" id="PTHR11690:SF300">
    <property type="entry name" value="PICKPOCKET PROTEIN 19"/>
    <property type="match status" value="1"/>
</dbReference>
<feature type="transmembrane region" description="Helical" evidence="13">
    <location>
        <begin position="2855"/>
        <end position="2880"/>
    </location>
</feature>
<feature type="region of interest" description="Disordered" evidence="12">
    <location>
        <begin position="2508"/>
        <end position="2529"/>
    </location>
</feature>
<feature type="compositionally biased region" description="Gly residues" evidence="12">
    <location>
        <begin position="3691"/>
        <end position="3706"/>
    </location>
</feature>
<keyword evidence="10 11" id="KW-0407">Ion channel</keyword>
<comment type="similarity">
    <text evidence="11">Belongs to the amiloride-sensitive sodium channel (TC 1.A.6) family.</text>
</comment>
<dbReference type="Proteomes" id="UP000095280">
    <property type="component" value="Unplaced"/>
</dbReference>
<feature type="compositionally biased region" description="Low complexity" evidence="12">
    <location>
        <begin position="2516"/>
        <end position="2529"/>
    </location>
</feature>
<evidence type="ECO:0000256" key="6">
    <source>
        <dbReference type="ARBA" id="ARBA00023053"/>
    </source>
</evidence>
<evidence type="ECO:0000256" key="9">
    <source>
        <dbReference type="ARBA" id="ARBA00023201"/>
    </source>
</evidence>
<feature type="region of interest" description="Disordered" evidence="12">
    <location>
        <begin position="567"/>
        <end position="600"/>
    </location>
</feature>
<feature type="compositionally biased region" description="Basic residues" evidence="12">
    <location>
        <begin position="1895"/>
        <end position="1907"/>
    </location>
</feature>
<keyword evidence="9 11" id="KW-0739">Sodium transport</keyword>
<feature type="transmembrane region" description="Helical" evidence="13">
    <location>
        <begin position="2941"/>
        <end position="2962"/>
    </location>
</feature>
<evidence type="ECO:0000256" key="4">
    <source>
        <dbReference type="ARBA" id="ARBA00022692"/>
    </source>
</evidence>
<accession>A0A1I8JHV8</accession>
<evidence type="ECO:0000256" key="8">
    <source>
        <dbReference type="ARBA" id="ARBA00023136"/>
    </source>
</evidence>
<feature type="compositionally biased region" description="Low complexity" evidence="12">
    <location>
        <begin position="2083"/>
        <end position="2099"/>
    </location>
</feature>
<evidence type="ECO:0000256" key="13">
    <source>
        <dbReference type="SAM" id="Phobius"/>
    </source>
</evidence>
<feature type="compositionally biased region" description="Basic and acidic residues" evidence="12">
    <location>
        <begin position="3214"/>
        <end position="3223"/>
    </location>
</feature>
<dbReference type="GO" id="GO:0015280">
    <property type="term" value="F:ligand-gated sodium channel activity"/>
    <property type="evidence" value="ECO:0007669"/>
    <property type="project" value="TreeGrafter"/>
</dbReference>
<evidence type="ECO:0000256" key="2">
    <source>
        <dbReference type="ARBA" id="ARBA00022448"/>
    </source>
</evidence>
<evidence type="ECO:0000256" key="1">
    <source>
        <dbReference type="ARBA" id="ARBA00004141"/>
    </source>
</evidence>
<proteinExistence type="inferred from homology"/>
<name>A0A1I8JHV8_9PLAT</name>
<keyword evidence="5 13" id="KW-1133">Transmembrane helix</keyword>
<feature type="compositionally biased region" description="Basic residues" evidence="12">
    <location>
        <begin position="3763"/>
        <end position="3774"/>
    </location>
</feature>
<feature type="compositionally biased region" description="Low complexity" evidence="12">
    <location>
        <begin position="2162"/>
        <end position="2175"/>
    </location>
</feature>
<organism evidence="14 15">
    <name type="scientific">Macrostomum lignano</name>
    <dbReference type="NCBI Taxonomy" id="282301"/>
    <lineage>
        <taxon>Eukaryota</taxon>
        <taxon>Metazoa</taxon>
        <taxon>Spiralia</taxon>
        <taxon>Lophotrochozoa</taxon>
        <taxon>Platyhelminthes</taxon>
        <taxon>Rhabditophora</taxon>
        <taxon>Macrostomorpha</taxon>
        <taxon>Macrostomida</taxon>
        <taxon>Macrostomidae</taxon>
        <taxon>Macrostomum</taxon>
    </lineage>
</organism>
<feature type="compositionally biased region" description="Low complexity" evidence="12">
    <location>
        <begin position="3246"/>
        <end position="3271"/>
    </location>
</feature>
<reference evidence="15" key="1">
    <citation type="submission" date="2016-11" db="UniProtKB">
        <authorList>
            <consortium name="WormBaseParasite"/>
        </authorList>
    </citation>
    <scope>IDENTIFICATION</scope>
</reference>
<evidence type="ECO:0000256" key="5">
    <source>
        <dbReference type="ARBA" id="ARBA00022989"/>
    </source>
</evidence>
<protein>
    <submittedName>
        <fullName evidence="15">Acid sensing ion channel subunit 1</fullName>
    </submittedName>
</protein>
<keyword evidence="7 11" id="KW-0406">Ion transport</keyword>
<feature type="compositionally biased region" description="Low complexity" evidence="12">
    <location>
        <begin position="1875"/>
        <end position="1888"/>
    </location>
</feature>
<keyword evidence="14" id="KW-1185">Reference proteome</keyword>
<feature type="region of interest" description="Disordered" evidence="12">
    <location>
        <begin position="2755"/>
        <end position="2776"/>
    </location>
</feature>
<dbReference type="WBParaSite" id="maker-uti_cns_0047798-snap-gene-0.4-mRNA-1">
    <property type="protein sequence ID" value="maker-uti_cns_0047798-snap-gene-0.4-mRNA-1"/>
    <property type="gene ID" value="maker-uti_cns_0047798-snap-gene-0.4"/>
</dbReference>
<keyword evidence="3 11" id="KW-0894">Sodium channel</keyword>
<feature type="compositionally biased region" description="Polar residues" evidence="12">
    <location>
        <begin position="2114"/>
        <end position="2123"/>
    </location>
</feature>
<dbReference type="GO" id="GO:0005886">
    <property type="term" value="C:plasma membrane"/>
    <property type="evidence" value="ECO:0007669"/>
    <property type="project" value="TreeGrafter"/>
</dbReference>
<comment type="subcellular location">
    <subcellularLocation>
        <location evidence="1">Membrane</location>
        <topology evidence="1">Multi-pass membrane protein</topology>
    </subcellularLocation>
</comment>
<feature type="compositionally biased region" description="Basic and acidic residues" evidence="12">
    <location>
        <begin position="3673"/>
        <end position="3683"/>
    </location>
</feature>
<keyword evidence="8 13" id="KW-0472">Membrane</keyword>
<feature type="region of interest" description="Disordered" evidence="12">
    <location>
        <begin position="2058"/>
        <end position="2185"/>
    </location>
</feature>
<keyword evidence="2 11" id="KW-0813">Transport</keyword>
<dbReference type="PANTHER" id="PTHR11690">
    <property type="entry name" value="AMILORIDE-SENSITIVE SODIUM CHANNEL-RELATED"/>
    <property type="match status" value="1"/>
</dbReference>
<keyword evidence="4 11" id="KW-0812">Transmembrane</keyword>
<feature type="region of interest" description="Disordered" evidence="12">
    <location>
        <begin position="3190"/>
        <end position="3275"/>
    </location>
</feature>
<evidence type="ECO:0000256" key="7">
    <source>
        <dbReference type="ARBA" id="ARBA00023065"/>
    </source>
</evidence>
<feature type="region of interest" description="Disordered" evidence="12">
    <location>
        <begin position="3763"/>
        <end position="3793"/>
    </location>
</feature>
<evidence type="ECO:0000313" key="15">
    <source>
        <dbReference type="WBParaSite" id="maker-uti_cns_0047798-snap-gene-0.4-mRNA-1"/>
    </source>
</evidence>
<feature type="compositionally biased region" description="Low complexity" evidence="12">
    <location>
        <begin position="1908"/>
        <end position="1921"/>
    </location>
</feature>
<evidence type="ECO:0000256" key="10">
    <source>
        <dbReference type="ARBA" id="ARBA00023303"/>
    </source>
</evidence>
<evidence type="ECO:0000256" key="11">
    <source>
        <dbReference type="RuleBase" id="RU000679"/>
    </source>
</evidence>
<feature type="region of interest" description="Disordered" evidence="12">
    <location>
        <begin position="3668"/>
        <end position="3714"/>
    </location>
</feature>
<feature type="transmembrane region" description="Helical" evidence="13">
    <location>
        <begin position="54"/>
        <end position="76"/>
    </location>
</feature>
<dbReference type="InterPro" id="IPR001873">
    <property type="entry name" value="ENaC"/>
</dbReference>
<evidence type="ECO:0000313" key="14">
    <source>
        <dbReference type="Proteomes" id="UP000095280"/>
    </source>
</evidence>
<sequence length="3859" mass="413770">RRIREQKGQRDRARGSMPDLQQRPLRAQLLQLLSRSTVHGISHAASAASRAEQIFWLSLVLLGLCSFVGNLISVVARYNSFPVLTAHYSNEDSFVWPDITFCDNSPVSLRSEEARSNFSYWIRKLQNDSAVVTASRLMETFFFDKNVEQEGVLAVLIRSIALASINSSVFQVNDPRQVLVGVGYRLPNKGIQSEINMDSGWQAFSEDEILSSFLSNTMSMRYRCSCYTLKLNSFINSKQLGAIDAVQFFIRGNFLTYWHFNSSNYQFGGRVFIHAPNTLPESGRMLETPPGVATTVALDQKRRLSDPKTAEVFNYDLRHARRYNLSYFHCHQLLSQTIFYRSCGCFNPNLIVPKLDDRPPVLCLDWSKFKESGLLDNLICLNHTAATYRLEKNFRPLLRRECADLRRPPCHSLSWQLQSHREQYREMWAETANQAREAFLRSILKEFPPHPLSTSESETLVDIVRKGRLSISNLFVMAAKDKGDLVVEEAEYPLSQFLSDIGGLMGLYLGVSVIGLFECAAALLLLVRCWHGAILKACRPTGGGDCGGQKDSAKSCAYRCLSQKLLPTPNQTPRKRPAPSVSVGRRRQQLGDPGPLWRHGQVARPLHDAEPLRELAAGLAHELLRLGQGGIGEDGIVVEVGEKQAGPRVQAELVQEQLGVAVAGLQRVVQLELRPVLHDRGVLVPLHACLHLRQGQHQFSLGGQRVRPEGGKNFGEGVEEHDGHVGAALTVGVPEELVDEAQLLAPVAVEVHQDEDVGLLLRDAAELGGQLKIALLSFREIGGRDDLVLNDLFFVTSITSTSALRELNTTGGCATGCGGSGVGVADASVESTVDSDCSGGAGKLTSNISSFGQLRSTNCTASSDTWLEPRMSSWRRSRQCLAICSTSTSRIVLRANCKLQCENKRQFQSQAKPAMYKSGGRRSLADRRGTVTGSAGAAGCSSGASSACSSGQKVTVSPSGSAACPGGSAAVPSLSESAAGGWWSAAAGSSSDARRCTKRLRRSWCTTSRRLRPAPRLAALDDGVAQHHELALFERHEPRVLVGQPVALDLGAPQSAVHRVESALQVLLSPLQEAVMSTVGCRPVAAYQPAVEIQPRWPAVEDLVRTEAGGAVHGGVVGPGHIRQLAVPILLVLGHRRRQHIAERPVASLDDSVATRMKRRRARLFNAQLLAEPAEHLALELPASATVTASIAARAAVSIHLEKASHMLRMYALPSVVRGSGPLMSICTSCHGAVGWHVDCSGAFCGLVGHFLARQTAQLATQFSTSRRRPGHQQRSDNLAPVLSTPRCPLWSHECACCRKCGRRTPAELTEASSSSSRTCAAHESDRLSIPSVSAWNALLSSGSCSCSSCRRLSSHRGCRRVPATRLSASGTTLSLPGRYSSSNENCCSVESHRASRPSGSFVVSRPCSGRSIWCCSNAVVPRSYSCLANRSSLLSSSCRSLAASGSGSSAFMFQPTGFSWAASWRPSPSVIAPSNVPTALLAYSSTGSSARLHIFTGMRQSSETASTRAGRTAVDFTKSSDGSKTPCSPLESTLSHTSFSLRAGNSVVAATRATRTLGTRRQSALAGSLLKGTAVLSNLTTPSLMSMVIACDTSPMKSMPMIRLGWMPSTTVKRWHTRMVWPIETSAADRAKAAQPGSVDGRRQRTDVGGVDLALQSVEQRLVHQRNLRAAAADRLWAPPSDVTRLAAAEALTGSLLTPVSSGLSRSHAGCQLLHLLLQLAQPSVDDGGQRTRVRVLVLQQRISHGRWQEAHQAKLHVLFPSRHGVVRAGPKVEKLQALADTSAGCSQTKICASPVTSSLSFFAFFLSSHSQSSAKSSNVLSHILTLESPLNFGGNKLACSDLAILRPLPPVLRHFCASSARQPVDEFTRVHQPMSSSSRPGQPSASAVTPRQPRPRLRHRSRLSRPRQQAASSTTTPSAKSVMTGQAPRLTWRRSGLARISASSCSRPMPQRAGQLSAMAVRHVSSRKPQLANRRAVNCRPTRAPSSSRQLTSWQKVAGPTPEHQDSSSWRQAVSRSAKDNKWSSLSRRQYGRRLRLRYSSGSALKWFSRRQVWPRRSSDCRSSRPSRRLSSSDGQRPNQPAEAAGSAESPAGPAASTRLSEATFRLMPPRQQLNSSRSRFTSLLGGTGGQQLSVGGSNTRDACGSLLGPGRRHTRCHRSASASAPSGASERANTATRQPGTKVSRGYAGAALAGCTRLRRSPRSSSRLGGCPALCRLGVRLMVPATTMGHSSAAPRRFGHPGVKPGEHLVGVQLPEVGIVLVASQLLLDVAHLGLHAAAKVAGQAAHQVVVSSLPDLQLAPLSGQRLGQHGEPVPVEILHRGHFVRRPLVQLGLMVPGSSPVLANSLTLQLQRLIVLKNWSVVLKNRSVVLKNKNRSVVLKNRSVVLKNWSVVLKNRPLGQHASPLPGNELYCLAFADSLRRSRSRARTRIAAARLSDCSRCRSAAAASRLSDSTSSRCRRSASVTTAAALFPRPPAPRLAEAAVAAMWRLWRSRRSRICLRVASDTSRKGNSDSSSGSSWGSPALPRPALDEAAAAAPTSAYFVPQLPLGLPVGRLQLPAALCQHRRLGCRRSRSHSSFTNPVGPPTSLGSQPQLSLALQPPQPQALLLHPDRVLLRVARKPGARRCGRQAAAEAAAAATLTAAAANPGISTSAGCRGRSGDRLPGQAQRPVRQPVQLLSICAAAAAVCCRFEFSDGLGGVAGRNSSAAARGGGRASTAASMADVLGGSAAASRSGANSAKPWKISTRLPTAVRSRASTSSGRMCDSDTPMTSSARLSMMPRSLSRPAAAFVKHGSRGLRAGERENLAEKLNDVAEIVEAAQLLLLLAARQTAQQGEITCSRACSRSPPCLFTVSGLPIHGLWFAYSRSLVCLFTVFAYSRSLVCLFTVSGLPIHLFTVSGLPIHGLWFAYSRSPVCLFTVSGLPIHGLWFAYSRSLVCLFTVSGLPIHGLRLAYLFTVSTLPIHGLWFAYSWSLVCLFTVSGLPIHGLWFAYSRSPPCLFTVSGLPIHGLRFAYSRSSPCLFTVSGLPIPGLRFAYSRSLVCLFTVSLPIHGLWFDYSRSPPCLFMVSGLPIHGLRFAYSRSPVCLFTVSAVPIHGLRFAYSRSPLCLFTVSALPIHGLWFVYSRSPPCLFTVSAVPVHGPWFAYSRSPLCLFTVPRDTAYNPPLHASLLGVGVTQRSACRDTRSWGTSALERQQKKSKMRSCFGTRDTQSEPPRENSEQCQQVVAMATQTDTSRRRSSAARRLTAAVRSRAAPAGRRARGPGRSPTCRAARHGIAAPTGTAPAAPELAQKLARPAQQLVGVDSAGQLGEVGGGLGGRQPLLQAKVAVQVDQSGAEEQLEAGSGVPAVRVQQGLTGSNRLVQRELPEEAGGQPAPGEAEIRGPVVDGLEFRLEQAEQLAEAGQVRVKLLLRAQQEAQGAQQAGRGLIKGPAGVGEVQQQLPQSKLLGQAAQVDLSSFGQHGGGRCGPGRCRRRQQRLRAVPGVSQAAQLGLGLQADQQRPDLPANAGVDARQVHRPLELGRVLNEAFDAHQVFKARRVQPGRPADALGVPVAAGLLPLLANLSRCHRRSVVRRPNRMKRLLQNPQVPRLPLLLLAEGVKLGVGRARPAAAAERAGLSGQQALDGLRAAAAAASAVEVEDLQLGLGAAHDHVTGADQHAAGVHQVAQEDAGRRGRAGDPRRRRPDGGVRGVGGGRHGGGGLGAHLPGQLDVGRPFEQELGVAGRPHAADDAQVAQVVRRVRAGRLLDVHTDVVVRKRRLGQRGLAGRRRASPSGQQEQRGGPLPDSGAEAGQGLLVVRDKADAPPAPDSQAAKAALAAGHVSLLAWAGEFRLPLLLLQLKLLNSVALECCAATIG</sequence>
<evidence type="ECO:0000256" key="12">
    <source>
        <dbReference type="SAM" id="MobiDB-lite"/>
    </source>
</evidence>
<feature type="region of interest" description="Disordered" evidence="12">
    <location>
        <begin position="2577"/>
        <end position="2600"/>
    </location>
</feature>
<feature type="transmembrane region" description="Helical" evidence="13">
    <location>
        <begin position="2974"/>
        <end position="2997"/>
    </location>
</feature>
<evidence type="ECO:0000256" key="3">
    <source>
        <dbReference type="ARBA" id="ARBA00022461"/>
    </source>
</evidence>